<dbReference type="EMBL" id="CAJFCW020000006">
    <property type="protein sequence ID" value="CAG9125335.1"/>
    <property type="molecule type" value="Genomic_DNA"/>
</dbReference>
<keyword evidence="1" id="KW-1015">Disulfide bond</keyword>
<dbReference type="Proteomes" id="UP000783686">
    <property type="component" value="Unassembled WGS sequence"/>
</dbReference>
<dbReference type="OrthoDB" id="5797291at2759"/>
<gene>
    <name evidence="4" type="ORF">BOKJ2_LOCUS13008</name>
</gene>
<evidence type="ECO:0000256" key="2">
    <source>
        <dbReference type="SAM" id="SignalP"/>
    </source>
</evidence>
<comment type="caution">
    <text evidence="4">The sequence shown here is derived from an EMBL/GenBank/DDBJ whole genome shotgun (WGS) entry which is preliminary data.</text>
</comment>
<protein>
    <recommendedName>
        <fullName evidence="3">EGF-like domain-containing protein</fullName>
    </recommendedName>
</protein>
<feature type="disulfide bond" evidence="1">
    <location>
        <begin position="48"/>
        <end position="57"/>
    </location>
</feature>
<feature type="signal peptide" evidence="2">
    <location>
        <begin position="1"/>
        <end position="16"/>
    </location>
</feature>
<name>A0A811LMR4_9BILA</name>
<dbReference type="PROSITE" id="PS00022">
    <property type="entry name" value="EGF_1"/>
    <property type="match status" value="1"/>
</dbReference>
<dbReference type="Gene3D" id="2.10.25.10">
    <property type="entry name" value="Laminin"/>
    <property type="match status" value="1"/>
</dbReference>
<dbReference type="CDD" id="cd00054">
    <property type="entry name" value="EGF_CA"/>
    <property type="match status" value="1"/>
</dbReference>
<accession>A0A811LMR4</accession>
<evidence type="ECO:0000313" key="4">
    <source>
        <dbReference type="EMBL" id="CAD5228949.1"/>
    </source>
</evidence>
<dbReference type="AlphaFoldDB" id="A0A811LMR4"/>
<keyword evidence="1" id="KW-0245">EGF-like domain</keyword>
<proteinExistence type="predicted"/>
<comment type="caution">
    <text evidence="1">Lacks conserved residue(s) required for the propagation of feature annotation.</text>
</comment>
<dbReference type="EMBL" id="CAJFDH010000006">
    <property type="protein sequence ID" value="CAD5228949.1"/>
    <property type="molecule type" value="Genomic_DNA"/>
</dbReference>
<keyword evidence="5" id="KW-1185">Reference proteome</keyword>
<dbReference type="InterPro" id="IPR000742">
    <property type="entry name" value="EGF"/>
</dbReference>
<keyword evidence="2" id="KW-0732">Signal</keyword>
<reference evidence="4" key="1">
    <citation type="submission" date="2020-09" db="EMBL/GenBank/DDBJ databases">
        <authorList>
            <person name="Kikuchi T."/>
        </authorList>
    </citation>
    <scope>NUCLEOTIDE SEQUENCE</scope>
    <source>
        <strain evidence="4">SH1</strain>
    </source>
</reference>
<dbReference type="PROSITE" id="PS50026">
    <property type="entry name" value="EGF_3"/>
    <property type="match status" value="1"/>
</dbReference>
<organism evidence="4 5">
    <name type="scientific">Bursaphelenchus okinawaensis</name>
    <dbReference type="NCBI Taxonomy" id="465554"/>
    <lineage>
        <taxon>Eukaryota</taxon>
        <taxon>Metazoa</taxon>
        <taxon>Ecdysozoa</taxon>
        <taxon>Nematoda</taxon>
        <taxon>Chromadorea</taxon>
        <taxon>Rhabditida</taxon>
        <taxon>Tylenchina</taxon>
        <taxon>Tylenchomorpha</taxon>
        <taxon>Aphelenchoidea</taxon>
        <taxon>Aphelenchoididae</taxon>
        <taxon>Bursaphelenchus</taxon>
    </lineage>
</organism>
<evidence type="ECO:0000256" key="1">
    <source>
        <dbReference type="PROSITE-ProRule" id="PRU00076"/>
    </source>
</evidence>
<evidence type="ECO:0000259" key="3">
    <source>
        <dbReference type="PROSITE" id="PS50026"/>
    </source>
</evidence>
<dbReference type="FunFam" id="2.10.25.10:FF:000699">
    <property type="entry name" value="Uncharacterized protein, isoform C"/>
    <property type="match status" value="1"/>
</dbReference>
<feature type="domain" description="EGF-like" evidence="3">
    <location>
        <begin position="22"/>
        <end position="58"/>
    </location>
</feature>
<dbReference type="SUPFAM" id="SSF57196">
    <property type="entry name" value="EGF/Laminin"/>
    <property type="match status" value="1"/>
</dbReference>
<dbReference type="Proteomes" id="UP000614601">
    <property type="component" value="Unassembled WGS sequence"/>
</dbReference>
<dbReference type="PROSITE" id="PS01186">
    <property type="entry name" value="EGF_2"/>
    <property type="match status" value="1"/>
</dbReference>
<evidence type="ECO:0000313" key="5">
    <source>
        <dbReference type="Proteomes" id="UP000614601"/>
    </source>
</evidence>
<feature type="chain" id="PRO_5035595673" description="EGF-like domain-containing protein" evidence="2">
    <location>
        <begin position="17"/>
        <end position="135"/>
    </location>
</feature>
<dbReference type="Pfam" id="PF00008">
    <property type="entry name" value="EGF"/>
    <property type="match status" value="1"/>
</dbReference>
<sequence>MKGFVIALVLVVACTANRVEDEEDRCIPERCLNGGKCVEEDSTVHCECRFGFKGVFCETRSLPVFNFFQHDPEYMYDHPKNPWSPRLEDEAIKPILASSTKTIADVLERFYNNVQEMYNRVKFAEKYQQADMFFN</sequence>